<accession>A0A2Z6Q4V7</accession>
<dbReference type="AlphaFoldDB" id="A0A2Z6Q4V7"/>
<organism evidence="1 2">
    <name type="scientific">Rhizophagus clarus</name>
    <dbReference type="NCBI Taxonomy" id="94130"/>
    <lineage>
        <taxon>Eukaryota</taxon>
        <taxon>Fungi</taxon>
        <taxon>Fungi incertae sedis</taxon>
        <taxon>Mucoromycota</taxon>
        <taxon>Glomeromycotina</taxon>
        <taxon>Glomeromycetes</taxon>
        <taxon>Glomerales</taxon>
        <taxon>Glomeraceae</taxon>
        <taxon>Rhizophagus</taxon>
    </lineage>
</organism>
<comment type="caution">
    <text evidence="1">The sequence shown here is derived from an EMBL/GenBank/DDBJ whole genome shotgun (WGS) entry which is preliminary data.</text>
</comment>
<keyword evidence="2" id="KW-1185">Reference proteome</keyword>
<dbReference type="EMBL" id="BEXD01000194">
    <property type="protein sequence ID" value="GBB85173.1"/>
    <property type="molecule type" value="Genomic_DNA"/>
</dbReference>
<gene>
    <name evidence="1" type="ORF">RclHR1_11720005</name>
</gene>
<sequence>MDQTITLHRIQDQLMSLIYHPQNDNNIYHIICRKIMQEHLTSVGDNCDYEFFLQILDNSASTFHVTCKLIPNSLILNLLNKEIYGINFDVAAELNTKYLLTLCQKLNLERNLKQILPSYFHPITDNGMLLSPNGNNENLSLSRENIESNIDSRR</sequence>
<evidence type="ECO:0000313" key="1">
    <source>
        <dbReference type="EMBL" id="GBB85173.1"/>
    </source>
</evidence>
<evidence type="ECO:0000313" key="2">
    <source>
        <dbReference type="Proteomes" id="UP000247702"/>
    </source>
</evidence>
<name>A0A2Z6Q4V7_9GLOM</name>
<proteinExistence type="predicted"/>
<reference evidence="1 2" key="1">
    <citation type="submission" date="2017-11" db="EMBL/GenBank/DDBJ databases">
        <title>The genome of Rhizophagus clarus HR1 reveals common genetic basis of auxotrophy among arbuscular mycorrhizal fungi.</title>
        <authorList>
            <person name="Kobayashi Y."/>
        </authorList>
    </citation>
    <scope>NUCLEOTIDE SEQUENCE [LARGE SCALE GENOMIC DNA]</scope>
    <source>
        <strain evidence="1 2">HR1</strain>
    </source>
</reference>
<protein>
    <submittedName>
        <fullName evidence="1">Uncharacterized protein</fullName>
    </submittedName>
</protein>
<dbReference type="Proteomes" id="UP000247702">
    <property type="component" value="Unassembled WGS sequence"/>
</dbReference>